<evidence type="ECO:0000313" key="3">
    <source>
        <dbReference type="Proteomes" id="UP000186303"/>
    </source>
</evidence>
<protein>
    <submittedName>
        <fullName evidence="2">Uncharacterized protein</fullName>
    </submittedName>
</protein>
<proteinExistence type="predicted"/>
<dbReference type="Proteomes" id="UP000186303">
    <property type="component" value="Chromosome 4"/>
</dbReference>
<evidence type="ECO:0000313" key="2">
    <source>
        <dbReference type="EMBL" id="SHO78654.1"/>
    </source>
</evidence>
<dbReference type="EMBL" id="LT671824">
    <property type="protein sequence ID" value="SHO78654.1"/>
    <property type="molecule type" value="Genomic_DNA"/>
</dbReference>
<sequence>MSGNSVESMSLPERLNIQARNLAALSKYQQNLENYERNTGHKHPLAKSKPEDQDQVQKQAQQNAPLQFPEKRDEL</sequence>
<dbReference type="OrthoDB" id="3358624at2759"/>
<dbReference type="VEuPathDB" id="FungiDB:MSYG_3001"/>
<feature type="region of interest" description="Disordered" evidence="1">
    <location>
        <begin position="32"/>
        <end position="75"/>
    </location>
</feature>
<dbReference type="AlphaFoldDB" id="A0A1M8A8Y6"/>
<name>A0A1M8A8Y6_MALS4</name>
<keyword evidence="3" id="KW-1185">Reference proteome</keyword>
<reference evidence="3" key="1">
    <citation type="journal article" date="2017" name="Nucleic Acids Res.">
        <title>Proteogenomics produces comprehensive and highly accurate protein-coding gene annotation in a complete genome assembly of Malassezia sympodialis.</title>
        <authorList>
            <person name="Zhu Y."/>
            <person name="Engstroem P.G."/>
            <person name="Tellgren-Roth C."/>
            <person name="Baudo C.D."/>
            <person name="Kennell J.C."/>
            <person name="Sun S."/>
            <person name="Billmyre R.B."/>
            <person name="Schroeder M.S."/>
            <person name="Andersson A."/>
            <person name="Holm T."/>
            <person name="Sigurgeirsson B."/>
            <person name="Wu G."/>
            <person name="Sankaranarayanan S.R."/>
            <person name="Siddharthan R."/>
            <person name="Sanyal K."/>
            <person name="Lundeberg J."/>
            <person name="Nystedt B."/>
            <person name="Boekhout T."/>
            <person name="Dawson T.L. Jr."/>
            <person name="Heitman J."/>
            <person name="Scheynius A."/>
            <person name="Lehtioe J."/>
        </authorList>
    </citation>
    <scope>NUCLEOTIDE SEQUENCE [LARGE SCALE GENOMIC DNA]</scope>
    <source>
        <strain evidence="3">ATCC 42132</strain>
    </source>
</reference>
<organism evidence="2 3">
    <name type="scientific">Malassezia sympodialis (strain ATCC 42132)</name>
    <name type="common">Atopic eczema-associated yeast</name>
    <dbReference type="NCBI Taxonomy" id="1230383"/>
    <lineage>
        <taxon>Eukaryota</taxon>
        <taxon>Fungi</taxon>
        <taxon>Dikarya</taxon>
        <taxon>Basidiomycota</taxon>
        <taxon>Ustilaginomycotina</taxon>
        <taxon>Malasseziomycetes</taxon>
        <taxon>Malasseziales</taxon>
        <taxon>Malasseziaceae</taxon>
        <taxon>Malassezia</taxon>
    </lineage>
</organism>
<feature type="compositionally biased region" description="Low complexity" evidence="1">
    <location>
        <begin position="56"/>
        <end position="67"/>
    </location>
</feature>
<accession>A0A1M8A8Y6</accession>
<evidence type="ECO:0000256" key="1">
    <source>
        <dbReference type="SAM" id="MobiDB-lite"/>
    </source>
</evidence>
<gene>
    <name evidence="2" type="ORF">MSYG_3001</name>
</gene>